<dbReference type="VEuPathDB" id="MicrosporidiaDB:NAPIS_ORF00135"/>
<reference evidence="5 6" key="1">
    <citation type="journal article" date="2013" name="BMC Genomics">
        <title>Genome sequencing and comparative genomics of honey bee microsporidia, Nosema apis reveal novel insights into host-parasite interactions.</title>
        <authorList>
            <person name="Chen Yp."/>
            <person name="Pettis J.S."/>
            <person name="Zhao Y."/>
            <person name="Liu X."/>
            <person name="Tallon L.J."/>
            <person name="Sadzewicz L.D."/>
            <person name="Li R."/>
            <person name="Zheng H."/>
            <person name="Huang S."/>
            <person name="Zhang X."/>
            <person name="Hamilton M.C."/>
            <person name="Pernal S.F."/>
            <person name="Melathopoulos A.P."/>
            <person name="Yan X."/>
            <person name="Evans J.D."/>
        </authorList>
    </citation>
    <scope>NUCLEOTIDE SEQUENCE [LARGE SCALE GENOMIC DNA]</scope>
    <source>
        <strain evidence="5 6">BRL 01</strain>
    </source>
</reference>
<evidence type="ECO:0000256" key="1">
    <source>
        <dbReference type="ARBA" id="ARBA00009802"/>
    </source>
</evidence>
<evidence type="ECO:0000259" key="4">
    <source>
        <dbReference type="PROSITE" id="PS50943"/>
    </source>
</evidence>
<evidence type="ECO:0000256" key="2">
    <source>
        <dbReference type="ARBA" id="ARBA00023125"/>
    </source>
</evidence>
<dbReference type="PROSITE" id="PS50943">
    <property type="entry name" value="HTH_CROC1"/>
    <property type="match status" value="1"/>
</dbReference>
<dbReference type="GO" id="GO:0003677">
    <property type="term" value="F:DNA binding"/>
    <property type="evidence" value="ECO:0007669"/>
    <property type="project" value="UniProtKB-KW"/>
</dbReference>
<proteinExistence type="inferred from homology"/>
<organism evidence="5 6">
    <name type="scientific">Vairimorpha apis BRL 01</name>
    <dbReference type="NCBI Taxonomy" id="1037528"/>
    <lineage>
        <taxon>Eukaryota</taxon>
        <taxon>Fungi</taxon>
        <taxon>Fungi incertae sedis</taxon>
        <taxon>Microsporidia</taxon>
        <taxon>Nosematidae</taxon>
        <taxon>Vairimorpha</taxon>
    </lineage>
</organism>
<evidence type="ECO:0000256" key="3">
    <source>
        <dbReference type="ARBA" id="ARBA00035107"/>
    </source>
</evidence>
<dbReference type="SMART" id="SM00530">
    <property type="entry name" value="HTH_XRE"/>
    <property type="match status" value="1"/>
</dbReference>
<sequence>MGYDDKPIIIHTITTLEEITLQLVPKDVSQKIKDARAKLELDQKELAMKMDKKVSVIKEWEKGTAMYDKNLAKVFERVLKIKFDKC</sequence>
<dbReference type="PANTHER" id="PTHR10245:SF15">
    <property type="entry name" value="ENDOTHELIAL DIFFERENTIATION-RELATED FACTOR 1"/>
    <property type="match status" value="1"/>
</dbReference>
<name>T0MGQ1_9MICR</name>
<comment type="similarity">
    <text evidence="1">Belongs to the MBF1 family.</text>
</comment>
<dbReference type="Gene3D" id="1.10.260.40">
    <property type="entry name" value="lambda repressor-like DNA-binding domains"/>
    <property type="match status" value="1"/>
</dbReference>
<feature type="domain" description="HTH cro/C1-type" evidence="4">
    <location>
        <begin position="32"/>
        <end position="86"/>
    </location>
</feature>
<dbReference type="AlphaFoldDB" id="T0MGQ1"/>
<dbReference type="CDD" id="cd00093">
    <property type="entry name" value="HTH_XRE"/>
    <property type="match status" value="1"/>
</dbReference>
<keyword evidence="2" id="KW-0238">DNA-binding</keyword>
<dbReference type="Pfam" id="PF01381">
    <property type="entry name" value="HTH_3"/>
    <property type="match status" value="1"/>
</dbReference>
<keyword evidence="6" id="KW-1185">Reference proteome</keyword>
<dbReference type="HOGENOM" id="CLU_176427_0_0_1"/>
<evidence type="ECO:0000313" key="5">
    <source>
        <dbReference type="EMBL" id="EQB62291.1"/>
    </source>
</evidence>
<gene>
    <name evidence="5" type="ORF">NAPIS_ORF00135</name>
</gene>
<dbReference type="InterPro" id="IPR010982">
    <property type="entry name" value="Lambda_DNA-bd_dom_sf"/>
</dbReference>
<protein>
    <submittedName>
        <fullName evidence="5">Multiprotein-bridging factor 1</fullName>
    </submittedName>
</protein>
<dbReference type="OrthoDB" id="10253401at2759"/>
<dbReference type="InterPro" id="IPR001387">
    <property type="entry name" value="Cro/C1-type_HTH"/>
</dbReference>
<accession>T0MGQ1</accession>
<dbReference type="PANTHER" id="PTHR10245">
    <property type="entry name" value="ENDOTHELIAL DIFFERENTIATION-RELATED FACTOR 1 MULTIPROTEIN BRIDGING FACTOR 1"/>
    <property type="match status" value="1"/>
</dbReference>
<dbReference type="SUPFAM" id="SSF47413">
    <property type="entry name" value="lambda repressor-like DNA-binding domains"/>
    <property type="match status" value="1"/>
</dbReference>
<dbReference type="Proteomes" id="UP000053780">
    <property type="component" value="Unassembled WGS sequence"/>
</dbReference>
<evidence type="ECO:0000313" key="6">
    <source>
        <dbReference type="Proteomes" id="UP000053780"/>
    </source>
</evidence>
<dbReference type="EMBL" id="KE646914">
    <property type="protein sequence ID" value="EQB62291.1"/>
    <property type="molecule type" value="Genomic_DNA"/>
</dbReference>
<comment type="function">
    <text evidence="3">Transcriptional coactivator that stimulates GCN4-dependent transcriptional activity by bridging the DNA-binding region of GCN4 and TBP (SPT15), thereby recruiting TBP to GCN4-bound promoters. Involved in induction of the ribosome quality control (RQC) pathway; a pathway that degrades nascent peptide chains during problematic translation. Required to prevent stalled ribosomes from frameshifting.</text>
</comment>